<evidence type="ECO:0000256" key="2">
    <source>
        <dbReference type="RuleBase" id="RU003750"/>
    </source>
</evidence>
<evidence type="ECO:0000313" key="5">
    <source>
        <dbReference type="Proteomes" id="UP000806528"/>
    </source>
</evidence>
<sequence length="234" mass="23669">MRWIAAGAAGQAALLAALHAWVGLAPSAWAAGSLYTLVGACLLGWAAHGRGLGPADAVTTMRAVLVGGVVALAAQGGPAWPLVALAALALALDLVDGLVARRTGTATAFGARYDMEVDAFVLVVLGVHVAADLGAWVLLVGAARYVFWAASVPWPWLAAPLPERRSRKVVAAVQGVALVAAAAPVVPAPAAAALVGSALAALVWSFGRDVRWLLVRHRARGRGPAGAVQGLLRG</sequence>
<protein>
    <submittedName>
        <fullName evidence="4">CDP-alcohol phosphatidyltransferase family protein</fullName>
    </submittedName>
</protein>
<proteinExistence type="inferred from homology"/>
<keyword evidence="3" id="KW-1133">Transmembrane helix</keyword>
<evidence type="ECO:0000313" key="4">
    <source>
        <dbReference type="EMBL" id="MBE2997510.1"/>
    </source>
</evidence>
<evidence type="ECO:0000256" key="1">
    <source>
        <dbReference type="ARBA" id="ARBA00022679"/>
    </source>
</evidence>
<reference evidence="4 5" key="1">
    <citation type="submission" date="2020-09" db="EMBL/GenBank/DDBJ databases">
        <title>Diversity and distribution of actinomycetes associated with coral in the coast of Hainan.</title>
        <authorList>
            <person name="Li F."/>
        </authorList>
    </citation>
    <scope>NUCLEOTIDE SEQUENCE [LARGE SCALE GENOMIC DNA]</scope>
    <source>
        <strain evidence="4 5">HNM0947</strain>
    </source>
</reference>
<feature type="transmembrane region" description="Helical" evidence="3">
    <location>
        <begin position="192"/>
        <end position="214"/>
    </location>
</feature>
<keyword evidence="3" id="KW-0812">Transmembrane</keyword>
<keyword evidence="1 2" id="KW-0808">Transferase</keyword>
<dbReference type="PROSITE" id="PS00379">
    <property type="entry name" value="CDP_ALCOHOL_P_TRANSF"/>
    <property type="match status" value="1"/>
</dbReference>
<dbReference type="Pfam" id="PF01066">
    <property type="entry name" value="CDP-OH_P_transf"/>
    <property type="match status" value="1"/>
</dbReference>
<name>A0ABR9P122_9ACTN</name>
<evidence type="ECO:0000256" key="3">
    <source>
        <dbReference type="SAM" id="Phobius"/>
    </source>
</evidence>
<comment type="similarity">
    <text evidence="2">Belongs to the CDP-alcohol phosphatidyltransferase class-I family.</text>
</comment>
<gene>
    <name evidence="4" type="ORF">IDM40_02160</name>
</gene>
<feature type="transmembrane region" description="Helical" evidence="3">
    <location>
        <begin position="119"/>
        <end position="139"/>
    </location>
</feature>
<dbReference type="Proteomes" id="UP000806528">
    <property type="component" value="Unassembled WGS sequence"/>
</dbReference>
<dbReference type="InterPro" id="IPR000462">
    <property type="entry name" value="CDP-OH_P_trans"/>
</dbReference>
<comment type="caution">
    <text evidence="4">The sequence shown here is derived from an EMBL/GenBank/DDBJ whole genome shotgun (WGS) entry which is preliminary data.</text>
</comment>
<keyword evidence="3" id="KW-0472">Membrane</keyword>
<dbReference type="InterPro" id="IPR048254">
    <property type="entry name" value="CDP_ALCOHOL_P_TRANSF_CS"/>
</dbReference>
<dbReference type="Gene3D" id="1.20.120.1760">
    <property type="match status" value="1"/>
</dbReference>
<keyword evidence="5" id="KW-1185">Reference proteome</keyword>
<organism evidence="4 5">
    <name type="scientific">Nocardiopsis coralli</name>
    <dbReference type="NCBI Taxonomy" id="2772213"/>
    <lineage>
        <taxon>Bacteria</taxon>
        <taxon>Bacillati</taxon>
        <taxon>Actinomycetota</taxon>
        <taxon>Actinomycetes</taxon>
        <taxon>Streptosporangiales</taxon>
        <taxon>Nocardiopsidaceae</taxon>
        <taxon>Nocardiopsis</taxon>
    </lineage>
</organism>
<feature type="transmembrane region" description="Helical" evidence="3">
    <location>
        <begin position="80"/>
        <end position="99"/>
    </location>
</feature>
<dbReference type="InterPro" id="IPR043130">
    <property type="entry name" value="CDP-OH_PTrfase_TM_dom"/>
</dbReference>
<dbReference type="EMBL" id="JADBGI010000002">
    <property type="protein sequence ID" value="MBE2997510.1"/>
    <property type="molecule type" value="Genomic_DNA"/>
</dbReference>
<accession>A0ABR9P122</accession>